<accession>A0A511D9H7</accession>
<dbReference type="RefSeq" id="WP_222596124.1">
    <property type="nucleotide sequence ID" value="NZ_BJVJ01000001.1"/>
</dbReference>
<dbReference type="EMBL" id="BJVJ01000001">
    <property type="protein sequence ID" value="GEL21257.1"/>
    <property type="molecule type" value="Genomic_DNA"/>
</dbReference>
<evidence type="ECO:0000313" key="3">
    <source>
        <dbReference type="Proteomes" id="UP000321685"/>
    </source>
</evidence>
<gene>
    <name evidence="2" type="ORF">PSU4_02110</name>
</gene>
<dbReference type="Proteomes" id="UP000321685">
    <property type="component" value="Unassembled WGS sequence"/>
</dbReference>
<dbReference type="PANTHER" id="PTHR43252">
    <property type="entry name" value="TRANSCRIPTIONAL REGULATOR YQJI"/>
    <property type="match status" value="1"/>
</dbReference>
<dbReference type="AlphaFoldDB" id="A0A511D9H7"/>
<evidence type="ECO:0000259" key="1">
    <source>
        <dbReference type="Pfam" id="PF03551"/>
    </source>
</evidence>
<organism evidence="2 3">
    <name type="scientific">Pseudonocardia sulfidoxydans NBRC 16205</name>
    <dbReference type="NCBI Taxonomy" id="1223511"/>
    <lineage>
        <taxon>Bacteria</taxon>
        <taxon>Bacillati</taxon>
        <taxon>Actinomycetota</taxon>
        <taxon>Actinomycetes</taxon>
        <taxon>Pseudonocardiales</taxon>
        <taxon>Pseudonocardiaceae</taxon>
        <taxon>Pseudonocardia</taxon>
    </lineage>
</organism>
<evidence type="ECO:0000313" key="2">
    <source>
        <dbReference type="EMBL" id="GEL21257.1"/>
    </source>
</evidence>
<keyword evidence="3" id="KW-1185">Reference proteome</keyword>
<comment type="caution">
    <text evidence="2">The sequence shown here is derived from an EMBL/GenBank/DDBJ whole genome shotgun (WGS) entry which is preliminary data.</text>
</comment>
<dbReference type="Pfam" id="PF03551">
    <property type="entry name" value="PadR"/>
    <property type="match status" value="1"/>
</dbReference>
<dbReference type="InterPro" id="IPR005149">
    <property type="entry name" value="Tscrpt_reg_PadR_N"/>
</dbReference>
<proteinExistence type="predicted"/>
<sequence>MPARSRSNALALAVLSLLTERPMHPYEMATTLRSRAKEESIKLNYGSLYSVVDSLAKRGLIEPAETLRDGRRPERTVYTVTEPGRVEFADWLSELISVPVKEFTSFEAALSMLPGLPPDVVAGLLRLRVHRLSSMIDGGASALRRGESEGLPRLMSIEFEYRLTLARAELTFVEALLADLDAGTLEGYELWRTVHQTGEMPPDDEVLARIAAERGPTN</sequence>
<dbReference type="PANTHER" id="PTHR43252:SF4">
    <property type="entry name" value="TRANSCRIPTIONAL REGULATORY PROTEIN"/>
    <property type="match status" value="1"/>
</dbReference>
<feature type="domain" description="Transcription regulator PadR N-terminal" evidence="1">
    <location>
        <begin position="14"/>
        <end position="89"/>
    </location>
</feature>
<name>A0A511D9H7_9PSEU</name>
<dbReference type="Gene3D" id="1.10.10.10">
    <property type="entry name" value="Winged helix-like DNA-binding domain superfamily/Winged helix DNA-binding domain"/>
    <property type="match status" value="1"/>
</dbReference>
<protein>
    <submittedName>
        <fullName evidence="2">PadR family transcriptional regulator</fullName>
    </submittedName>
</protein>
<dbReference type="InterPro" id="IPR036388">
    <property type="entry name" value="WH-like_DNA-bd_sf"/>
</dbReference>
<reference evidence="2 3" key="1">
    <citation type="submission" date="2019-07" db="EMBL/GenBank/DDBJ databases">
        <title>Whole genome shotgun sequence of Pseudonocardia sulfidoxydans NBRC 16205.</title>
        <authorList>
            <person name="Hosoyama A."/>
            <person name="Uohara A."/>
            <person name="Ohji S."/>
            <person name="Ichikawa N."/>
        </authorList>
    </citation>
    <scope>NUCLEOTIDE SEQUENCE [LARGE SCALE GENOMIC DNA]</scope>
    <source>
        <strain evidence="2 3">NBRC 16205</strain>
    </source>
</reference>
<dbReference type="SUPFAM" id="SSF46785">
    <property type="entry name" value="Winged helix' DNA-binding domain"/>
    <property type="match status" value="1"/>
</dbReference>
<dbReference type="InterPro" id="IPR036390">
    <property type="entry name" value="WH_DNA-bd_sf"/>
</dbReference>